<dbReference type="InterPro" id="IPR010595">
    <property type="entry name" value="DUF1161"/>
</dbReference>
<feature type="chain" id="PRO_5045935395" evidence="1">
    <location>
        <begin position="23"/>
        <end position="89"/>
    </location>
</feature>
<dbReference type="EMBL" id="SZPQ01000018">
    <property type="protein sequence ID" value="TKI05681.1"/>
    <property type="molecule type" value="Genomic_DNA"/>
</dbReference>
<keyword evidence="3" id="KW-1185">Reference proteome</keyword>
<sequence>MKKIFMFGAVGALTLLPMTVLASCESVQADISRKIVENGLPASSFSLRIVPADQAEQSGGQVVGHCDNDTQKIIYMRTGGNGEDNTPSP</sequence>
<feature type="signal peptide" evidence="1">
    <location>
        <begin position="1"/>
        <end position="22"/>
    </location>
</feature>
<dbReference type="Proteomes" id="UP000305202">
    <property type="component" value="Unassembled WGS sequence"/>
</dbReference>
<gene>
    <name evidence="2" type="ORF">FCN80_13530</name>
</gene>
<keyword evidence="1" id="KW-0732">Signal</keyword>
<organism evidence="2 3">
    <name type="scientific">Martelella alba</name>
    <dbReference type="NCBI Taxonomy" id="2590451"/>
    <lineage>
        <taxon>Bacteria</taxon>
        <taxon>Pseudomonadati</taxon>
        <taxon>Pseudomonadota</taxon>
        <taxon>Alphaproteobacteria</taxon>
        <taxon>Hyphomicrobiales</taxon>
        <taxon>Aurantimonadaceae</taxon>
        <taxon>Martelella</taxon>
    </lineage>
</organism>
<accession>A0ABY2SLK0</accession>
<name>A0ABY2SLK0_9HYPH</name>
<dbReference type="RefSeq" id="WP_136990684.1">
    <property type="nucleotide sequence ID" value="NZ_SZPQ01000018.1"/>
</dbReference>
<evidence type="ECO:0000313" key="2">
    <source>
        <dbReference type="EMBL" id="TKI05681.1"/>
    </source>
</evidence>
<dbReference type="PROSITE" id="PS51257">
    <property type="entry name" value="PROKAR_LIPOPROTEIN"/>
    <property type="match status" value="1"/>
</dbReference>
<reference evidence="2 3" key="1">
    <citation type="submission" date="2019-04" db="EMBL/GenBank/DDBJ databases">
        <authorList>
            <person name="Li M."/>
            <person name="Gao C."/>
        </authorList>
    </citation>
    <scope>NUCLEOTIDE SEQUENCE [LARGE SCALE GENOMIC DNA]</scope>
    <source>
        <strain evidence="2 3">BGMRC 2031</strain>
    </source>
</reference>
<protein>
    <submittedName>
        <fullName evidence="2">DUF1161 domain-containing protein</fullName>
    </submittedName>
</protein>
<dbReference type="Pfam" id="PF06649">
    <property type="entry name" value="DUF1161"/>
    <property type="match status" value="1"/>
</dbReference>
<comment type="caution">
    <text evidence="2">The sequence shown here is derived from an EMBL/GenBank/DDBJ whole genome shotgun (WGS) entry which is preliminary data.</text>
</comment>
<evidence type="ECO:0000256" key="1">
    <source>
        <dbReference type="SAM" id="SignalP"/>
    </source>
</evidence>
<evidence type="ECO:0000313" key="3">
    <source>
        <dbReference type="Proteomes" id="UP000305202"/>
    </source>
</evidence>
<proteinExistence type="predicted"/>